<accession>A0A195F0L3</accession>
<sequence>MHGIATRIHKIRSARRLYFRERDYCSSLTRGVCARATRTGDSLYRDSNRLRDFSHNTLEKDRENR</sequence>
<evidence type="ECO:0000313" key="1">
    <source>
        <dbReference type="EMBL" id="KYN33654.1"/>
    </source>
</evidence>
<protein>
    <submittedName>
        <fullName evidence="1">Uncharacterized protein</fullName>
    </submittedName>
</protein>
<organism evidence="1 2">
    <name type="scientific">Trachymyrmex septentrionalis</name>
    <dbReference type="NCBI Taxonomy" id="34720"/>
    <lineage>
        <taxon>Eukaryota</taxon>
        <taxon>Metazoa</taxon>
        <taxon>Ecdysozoa</taxon>
        <taxon>Arthropoda</taxon>
        <taxon>Hexapoda</taxon>
        <taxon>Insecta</taxon>
        <taxon>Pterygota</taxon>
        <taxon>Neoptera</taxon>
        <taxon>Endopterygota</taxon>
        <taxon>Hymenoptera</taxon>
        <taxon>Apocrita</taxon>
        <taxon>Aculeata</taxon>
        <taxon>Formicoidea</taxon>
        <taxon>Formicidae</taxon>
        <taxon>Myrmicinae</taxon>
        <taxon>Trachymyrmex</taxon>
    </lineage>
</organism>
<gene>
    <name evidence="1" type="ORF">ALC56_12366</name>
</gene>
<reference evidence="1 2" key="1">
    <citation type="submission" date="2016-03" db="EMBL/GenBank/DDBJ databases">
        <title>Trachymyrmex septentrionalis WGS genome.</title>
        <authorList>
            <person name="Nygaard S."/>
            <person name="Hu H."/>
            <person name="Boomsma J."/>
            <person name="Zhang G."/>
        </authorList>
    </citation>
    <scope>NUCLEOTIDE SEQUENCE [LARGE SCALE GENOMIC DNA]</scope>
    <source>
        <strain evidence="1">Tsep2-gDNA-1</strain>
        <tissue evidence="1">Whole body</tissue>
    </source>
</reference>
<name>A0A195F0L3_9HYME</name>
<dbReference type="AlphaFoldDB" id="A0A195F0L3"/>
<dbReference type="EMBL" id="KQ981905">
    <property type="protein sequence ID" value="KYN33654.1"/>
    <property type="molecule type" value="Genomic_DNA"/>
</dbReference>
<proteinExistence type="predicted"/>
<keyword evidence="2" id="KW-1185">Reference proteome</keyword>
<evidence type="ECO:0000313" key="2">
    <source>
        <dbReference type="Proteomes" id="UP000078541"/>
    </source>
</evidence>
<dbReference type="Proteomes" id="UP000078541">
    <property type="component" value="Unassembled WGS sequence"/>
</dbReference>